<evidence type="ECO:0000313" key="3">
    <source>
        <dbReference type="Proteomes" id="UP001562425"/>
    </source>
</evidence>
<dbReference type="AlphaFoldDB" id="A0ABD1DVH0"/>
<comment type="caution">
    <text evidence="2">The sequence shown here is derived from an EMBL/GenBank/DDBJ whole genome shotgun (WGS) entry which is preliminary data.</text>
</comment>
<dbReference type="Proteomes" id="UP001562425">
    <property type="component" value="Unassembled WGS sequence"/>
</dbReference>
<feature type="non-terminal residue" evidence="2">
    <location>
        <position position="191"/>
    </location>
</feature>
<organism evidence="2 3">
    <name type="scientific">Culex pipiens pipiens</name>
    <name type="common">Northern house mosquito</name>
    <dbReference type="NCBI Taxonomy" id="38569"/>
    <lineage>
        <taxon>Eukaryota</taxon>
        <taxon>Metazoa</taxon>
        <taxon>Ecdysozoa</taxon>
        <taxon>Arthropoda</taxon>
        <taxon>Hexapoda</taxon>
        <taxon>Insecta</taxon>
        <taxon>Pterygota</taxon>
        <taxon>Neoptera</taxon>
        <taxon>Endopterygota</taxon>
        <taxon>Diptera</taxon>
        <taxon>Nematocera</taxon>
        <taxon>Culicoidea</taxon>
        <taxon>Culicidae</taxon>
        <taxon>Culicinae</taxon>
        <taxon>Culicini</taxon>
        <taxon>Culex</taxon>
        <taxon>Culex</taxon>
    </lineage>
</organism>
<sequence length="191" mass="21168">MLKGLLDAVPDEPDESELTDFEREVLSKYMLEMREQEFSDKSDAVCHLTATDRQQERDPMKVIGFSPVEVVKCCAGRRRKIIDSHSTRAAPPADQESITGNSQTCTAATPNATTTSKSKFRPASKHSSSSACVHDALEDQLQGCDEITPPATPRSERGNLSEQVVELETKPGLTSRSRGKGSYKKRRKRKK</sequence>
<evidence type="ECO:0000313" key="2">
    <source>
        <dbReference type="EMBL" id="KAL1403737.1"/>
    </source>
</evidence>
<dbReference type="EMBL" id="JBEHCU010001176">
    <property type="protein sequence ID" value="KAL1403737.1"/>
    <property type="molecule type" value="Genomic_DNA"/>
</dbReference>
<evidence type="ECO:0000256" key="1">
    <source>
        <dbReference type="SAM" id="MobiDB-lite"/>
    </source>
</evidence>
<accession>A0ABD1DVH0</accession>
<feature type="region of interest" description="Disordered" evidence="1">
    <location>
        <begin position="82"/>
        <end position="191"/>
    </location>
</feature>
<name>A0ABD1DVH0_CULPP</name>
<keyword evidence="3" id="KW-1185">Reference proteome</keyword>
<protein>
    <submittedName>
        <fullName evidence="2">Uncharacterized protein</fullName>
    </submittedName>
</protein>
<feature type="compositionally biased region" description="Basic residues" evidence="1">
    <location>
        <begin position="177"/>
        <end position="191"/>
    </location>
</feature>
<gene>
    <name evidence="2" type="ORF">pipiens_020487</name>
</gene>
<reference evidence="2 3" key="1">
    <citation type="submission" date="2024-05" db="EMBL/GenBank/DDBJ databases">
        <title>Culex pipiens pipiens assembly and annotation.</title>
        <authorList>
            <person name="Alout H."/>
            <person name="Durand T."/>
        </authorList>
    </citation>
    <scope>NUCLEOTIDE SEQUENCE [LARGE SCALE GENOMIC DNA]</scope>
    <source>
        <strain evidence="2">HA-2024</strain>
        <tissue evidence="2">Whole body</tissue>
    </source>
</reference>
<proteinExistence type="predicted"/>
<feature type="compositionally biased region" description="Low complexity" evidence="1">
    <location>
        <begin position="104"/>
        <end position="115"/>
    </location>
</feature>